<evidence type="ECO:0000313" key="1">
    <source>
        <dbReference type="EMBL" id="JAI06209.1"/>
    </source>
</evidence>
<dbReference type="EMBL" id="GBXM01002369">
    <property type="protein sequence ID" value="JAI06209.1"/>
    <property type="molecule type" value="Transcribed_RNA"/>
</dbReference>
<reference evidence="1" key="1">
    <citation type="submission" date="2014-11" db="EMBL/GenBank/DDBJ databases">
        <authorList>
            <person name="Amaro Gonzalez C."/>
        </authorList>
    </citation>
    <scope>NUCLEOTIDE SEQUENCE</scope>
</reference>
<proteinExistence type="predicted"/>
<dbReference type="AlphaFoldDB" id="A0A0E9XWX1"/>
<sequence>MKFDYFSQSDPTMKKVKQCQFYIFIKSIHQSTNIVLNLFFLNPAVIQKS</sequence>
<accession>A0A0E9XWX1</accession>
<reference evidence="1" key="2">
    <citation type="journal article" date="2015" name="Fish Shellfish Immunol.">
        <title>Early steps in the European eel (Anguilla anguilla)-Vibrio vulnificus interaction in the gills: Role of the RtxA13 toxin.</title>
        <authorList>
            <person name="Callol A."/>
            <person name="Pajuelo D."/>
            <person name="Ebbesson L."/>
            <person name="Teles M."/>
            <person name="MacKenzie S."/>
            <person name="Amaro C."/>
        </authorList>
    </citation>
    <scope>NUCLEOTIDE SEQUENCE</scope>
</reference>
<protein>
    <submittedName>
        <fullName evidence="1">Uncharacterized protein</fullName>
    </submittedName>
</protein>
<name>A0A0E9XWX1_ANGAN</name>
<organism evidence="1">
    <name type="scientific">Anguilla anguilla</name>
    <name type="common">European freshwater eel</name>
    <name type="synonym">Muraena anguilla</name>
    <dbReference type="NCBI Taxonomy" id="7936"/>
    <lineage>
        <taxon>Eukaryota</taxon>
        <taxon>Metazoa</taxon>
        <taxon>Chordata</taxon>
        <taxon>Craniata</taxon>
        <taxon>Vertebrata</taxon>
        <taxon>Euteleostomi</taxon>
        <taxon>Actinopterygii</taxon>
        <taxon>Neopterygii</taxon>
        <taxon>Teleostei</taxon>
        <taxon>Anguilliformes</taxon>
        <taxon>Anguillidae</taxon>
        <taxon>Anguilla</taxon>
    </lineage>
</organism>